<keyword evidence="2" id="KW-0645">Protease</keyword>
<dbReference type="CDD" id="cd07023">
    <property type="entry name" value="S49_Sppa_N_C"/>
    <property type="match status" value="1"/>
</dbReference>
<dbReference type="GO" id="GO:0008236">
    <property type="term" value="F:serine-type peptidase activity"/>
    <property type="evidence" value="ECO:0007669"/>
    <property type="project" value="UniProtKB-KW"/>
</dbReference>
<evidence type="ECO:0000256" key="2">
    <source>
        <dbReference type="ARBA" id="ARBA00022670"/>
    </source>
</evidence>
<dbReference type="Gene3D" id="3.90.226.10">
    <property type="entry name" value="2-enoyl-CoA Hydratase, Chain A, domain 1"/>
    <property type="match status" value="2"/>
</dbReference>
<accession>A0A382XPX8</accession>
<sequence length="216" mass="23617">GYMISMYGDAIVAAPNTITGSIGVIAGWAYNKGLKEKIGLSTDHVQVGRHADLSFGMALPLIGLSLPDRNLSNDEKKRMEHIIRALYADFVAKVASGRDKSIDEIEAIAQGRVWTGQRAVEMGLVDRLGGLEIAINIAKEKAGLPVDEPIDLIEHPQPQLFSPNFLQPKLIGARTPQNPQLDYLQFRLRHNGLPLLMIPPNHLPGTTGLNGDHTYE</sequence>
<gene>
    <name evidence="6" type="ORF">METZ01_LOCUS425559</name>
</gene>
<dbReference type="GO" id="GO:0006508">
    <property type="term" value="P:proteolysis"/>
    <property type="evidence" value="ECO:0007669"/>
    <property type="project" value="UniProtKB-KW"/>
</dbReference>
<organism evidence="6">
    <name type="scientific">marine metagenome</name>
    <dbReference type="NCBI Taxonomy" id="408172"/>
    <lineage>
        <taxon>unclassified sequences</taxon>
        <taxon>metagenomes</taxon>
        <taxon>ecological metagenomes</taxon>
    </lineage>
</organism>
<keyword evidence="4" id="KW-0720">Serine protease</keyword>
<dbReference type="Pfam" id="PF01343">
    <property type="entry name" value="Peptidase_S49"/>
    <property type="match status" value="1"/>
</dbReference>
<dbReference type="InterPro" id="IPR047272">
    <property type="entry name" value="S49_SppA_C"/>
</dbReference>
<feature type="domain" description="Peptidase S49" evidence="5">
    <location>
        <begin position="1"/>
        <end position="144"/>
    </location>
</feature>
<proteinExistence type="inferred from homology"/>
<keyword evidence="3" id="KW-0378">Hydrolase</keyword>
<dbReference type="EMBL" id="UINC01169261">
    <property type="protein sequence ID" value="SVD72705.1"/>
    <property type="molecule type" value="Genomic_DNA"/>
</dbReference>
<dbReference type="PANTHER" id="PTHR33209">
    <property type="entry name" value="PROTEASE 4"/>
    <property type="match status" value="1"/>
</dbReference>
<dbReference type="PANTHER" id="PTHR33209:SF1">
    <property type="entry name" value="PEPTIDASE S49 DOMAIN-CONTAINING PROTEIN"/>
    <property type="match status" value="1"/>
</dbReference>
<protein>
    <recommendedName>
        <fullName evidence="5">Peptidase S49 domain-containing protein</fullName>
    </recommendedName>
</protein>
<evidence type="ECO:0000259" key="5">
    <source>
        <dbReference type="Pfam" id="PF01343"/>
    </source>
</evidence>
<evidence type="ECO:0000256" key="4">
    <source>
        <dbReference type="ARBA" id="ARBA00022825"/>
    </source>
</evidence>
<feature type="non-terminal residue" evidence="6">
    <location>
        <position position="1"/>
    </location>
</feature>
<evidence type="ECO:0000313" key="6">
    <source>
        <dbReference type="EMBL" id="SVD72705.1"/>
    </source>
</evidence>
<dbReference type="InterPro" id="IPR029045">
    <property type="entry name" value="ClpP/crotonase-like_dom_sf"/>
</dbReference>
<dbReference type="InterPro" id="IPR002142">
    <property type="entry name" value="Peptidase_S49"/>
</dbReference>
<comment type="similarity">
    <text evidence="1">Belongs to the peptidase S49 family.</text>
</comment>
<dbReference type="SUPFAM" id="SSF52096">
    <property type="entry name" value="ClpP/crotonase"/>
    <property type="match status" value="1"/>
</dbReference>
<evidence type="ECO:0000256" key="3">
    <source>
        <dbReference type="ARBA" id="ARBA00022801"/>
    </source>
</evidence>
<evidence type="ECO:0000256" key="1">
    <source>
        <dbReference type="ARBA" id="ARBA00008683"/>
    </source>
</evidence>
<name>A0A382XPX8_9ZZZZ</name>
<dbReference type="AlphaFoldDB" id="A0A382XPX8"/>
<reference evidence="6" key="1">
    <citation type="submission" date="2018-05" db="EMBL/GenBank/DDBJ databases">
        <authorList>
            <person name="Lanie J.A."/>
            <person name="Ng W.-L."/>
            <person name="Kazmierczak K.M."/>
            <person name="Andrzejewski T.M."/>
            <person name="Davidsen T.M."/>
            <person name="Wayne K.J."/>
            <person name="Tettelin H."/>
            <person name="Glass J.I."/>
            <person name="Rusch D."/>
            <person name="Podicherti R."/>
            <person name="Tsui H.-C.T."/>
            <person name="Winkler M.E."/>
        </authorList>
    </citation>
    <scope>NUCLEOTIDE SEQUENCE</scope>
</reference>